<comment type="caution">
    <text evidence="2">The sequence shown here is derived from an EMBL/GenBank/DDBJ whole genome shotgun (WGS) entry which is preliminary data.</text>
</comment>
<accession>A0A0R3JUF6</accession>
<evidence type="ECO:0000313" key="3">
    <source>
        <dbReference type="Proteomes" id="UP000052015"/>
    </source>
</evidence>
<evidence type="ECO:0000313" key="2">
    <source>
        <dbReference type="EMBL" id="KRQ87184.1"/>
    </source>
</evidence>
<dbReference type="InterPro" id="IPR011437">
    <property type="entry name" value="DUF1540"/>
</dbReference>
<dbReference type="AlphaFoldDB" id="A0A0R3JUF6"/>
<dbReference type="OrthoDB" id="1756089at2"/>
<sequence length="51" mass="5765">MINKSIGCNVRDCRYHAQNENYCTLNSIQVVNHSTPATTKESTDCGSFEKR</sequence>
<organism evidence="2 3">
    <name type="scientific">Caloramator mitchellensis</name>
    <dbReference type="NCBI Taxonomy" id="908809"/>
    <lineage>
        <taxon>Bacteria</taxon>
        <taxon>Bacillati</taxon>
        <taxon>Bacillota</taxon>
        <taxon>Clostridia</taxon>
        <taxon>Eubacteriales</taxon>
        <taxon>Clostridiaceae</taxon>
        <taxon>Caloramator</taxon>
    </lineage>
</organism>
<dbReference type="STRING" id="908809.ABG79_00982"/>
<evidence type="ECO:0000259" key="1">
    <source>
        <dbReference type="Pfam" id="PF07561"/>
    </source>
</evidence>
<proteinExistence type="predicted"/>
<name>A0A0R3JUF6_CALMK</name>
<reference evidence="2 3" key="1">
    <citation type="submission" date="2015-09" db="EMBL/GenBank/DDBJ databases">
        <title>Draft genome sequence of a Caloramator mitchellensis, a moderate thermophile from the Great Artesian Basin of Australia.</title>
        <authorList>
            <person name="Patel B.K."/>
        </authorList>
    </citation>
    <scope>NUCLEOTIDE SEQUENCE [LARGE SCALE GENOMIC DNA]</scope>
    <source>
        <strain evidence="2 3">VF08</strain>
    </source>
</reference>
<gene>
    <name evidence="2" type="ORF">ABG79_00982</name>
</gene>
<dbReference type="RefSeq" id="WP_083490341.1">
    <property type="nucleotide sequence ID" value="NZ_LKHP01000004.1"/>
</dbReference>
<protein>
    <recommendedName>
        <fullName evidence="1">DUF1540 domain-containing protein</fullName>
    </recommendedName>
</protein>
<dbReference type="Proteomes" id="UP000052015">
    <property type="component" value="Unassembled WGS sequence"/>
</dbReference>
<keyword evidence="3" id="KW-1185">Reference proteome</keyword>
<dbReference type="Pfam" id="PF07561">
    <property type="entry name" value="DUF1540"/>
    <property type="match status" value="1"/>
</dbReference>
<dbReference type="EMBL" id="LKHP01000004">
    <property type="protein sequence ID" value="KRQ87184.1"/>
    <property type="molecule type" value="Genomic_DNA"/>
</dbReference>
<feature type="domain" description="DUF1540" evidence="1">
    <location>
        <begin position="6"/>
        <end position="48"/>
    </location>
</feature>